<dbReference type="GeneID" id="93427322"/>
<evidence type="ECO:0000313" key="16">
    <source>
        <dbReference type="Proteomes" id="UP000029629"/>
    </source>
</evidence>
<dbReference type="InterPro" id="IPR012999">
    <property type="entry name" value="Pyr_OxRdtase_I_AS"/>
</dbReference>
<keyword evidence="10" id="KW-0520">NAD</keyword>
<dbReference type="Gene3D" id="3.30.390.30">
    <property type="match status" value="1"/>
</dbReference>
<evidence type="ECO:0000256" key="5">
    <source>
        <dbReference type="ARBA" id="ARBA00022857"/>
    </source>
</evidence>
<comment type="cofactor">
    <cofactor evidence="10">
        <name>FAD</name>
        <dbReference type="ChEBI" id="CHEBI:57692"/>
    </cofactor>
    <text evidence="10">Binds 1 FAD per subunit.</text>
</comment>
<dbReference type="GO" id="GO:0045454">
    <property type="term" value="P:cell redox homeostasis"/>
    <property type="evidence" value="ECO:0007669"/>
    <property type="project" value="InterPro"/>
</dbReference>
<evidence type="ECO:0000256" key="6">
    <source>
        <dbReference type="ARBA" id="ARBA00023002"/>
    </source>
</evidence>
<dbReference type="eggNOG" id="COG1249">
    <property type="taxonomic scope" value="Bacteria"/>
</dbReference>
<dbReference type="InterPro" id="IPR004099">
    <property type="entry name" value="Pyr_nucl-diS_OxRdtase_dimer"/>
</dbReference>
<feature type="binding site" evidence="10">
    <location>
        <position position="260"/>
    </location>
    <ligand>
        <name>NAD(+)</name>
        <dbReference type="ChEBI" id="CHEBI:57540"/>
    </ligand>
</feature>
<dbReference type="AlphaFoldDB" id="A0A095ZA26"/>
<evidence type="ECO:0000256" key="3">
    <source>
        <dbReference type="ARBA" id="ARBA00022630"/>
    </source>
</evidence>
<evidence type="ECO:0000259" key="14">
    <source>
        <dbReference type="Pfam" id="PF07992"/>
    </source>
</evidence>
<dbReference type="Proteomes" id="UP000029629">
    <property type="component" value="Unassembled WGS sequence"/>
</dbReference>
<feature type="domain" description="FAD/NAD(P)-binding" evidence="14">
    <location>
        <begin position="5"/>
        <end position="316"/>
    </location>
</feature>
<dbReference type="InterPro" id="IPR023753">
    <property type="entry name" value="FAD/NAD-binding_dom"/>
</dbReference>
<keyword evidence="8 12" id="KW-0676">Redox-active center</keyword>
<keyword evidence="4 10" id="KW-0274">FAD</keyword>
<dbReference type="Pfam" id="PF07992">
    <property type="entry name" value="Pyr_redox_2"/>
    <property type="match status" value="1"/>
</dbReference>
<evidence type="ECO:0000256" key="2">
    <source>
        <dbReference type="ARBA" id="ARBA00011738"/>
    </source>
</evidence>
<dbReference type="GO" id="GO:0034599">
    <property type="term" value="P:cellular response to oxidative stress"/>
    <property type="evidence" value="ECO:0007669"/>
    <property type="project" value="TreeGrafter"/>
</dbReference>
<feature type="binding site" evidence="10">
    <location>
        <position position="51"/>
    </location>
    <ligand>
        <name>FAD</name>
        <dbReference type="ChEBI" id="CHEBI:57692"/>
    </ligand>
</feature>
<dbReference type="SUPFAM" id="SSF55424">
    <property type="entry name" value="FAD/NAD-linked reductases, dimerisation (C-terminal) domain"/>
    <property type="match status" value="1"/>
</dbReference>
<dbReference type="GO" id="GO:0050660">
    <property type="term" value="F:flavin adenine dinucleotide binding"/>
    <property type="evidence" value="ECO:0007669"/>
    <property type="project" value="InterPro"/>
</dbReference>
<keyword evidence="3 12" id="KW-0285">Flavoprotein</keyword>
<gene>
    <name evidence="15" type="ORF">HMPREF2130_03155</name>
</gene>
<keyword evidence="6 12" id="KW-0560">Oxidoreductase</keyword>
<feature type="domain" description="Pyridine nucleotide-disulphide oxidoreductase dimerisation" evidence="13">
    <location>
        <begin position="336"/>
        <end position="444"/>
    </location>
</feature>
<feature type="binding site" evidence="10">
    <location>
        <begin position="173"/>
        <end position="180"/>
    </location>
    <ligand>
        <name>NAD(+)</name>
        <dbReference type="ChEBI" id="CHEBI:57540"/>
    </ligand>
</feature>
<dbReference type="SUPFAM" id="SSF51905">
    <property type="entry name" value="FAD/NAD(P)-binding domain"/>
    <property type="match status" value="1"/>
</dbReference>
<dbReference type="InterPro" id="IPR001100">
    <property type="entry name" value="Pyr_nuc-diS_OxRdtase"/>
</dbReference>
<dbReference type="EMBL" id="JRNI01000013">
    <property type="protein sequence ID" value="KGF31508.1"/>
    <property type="molecule type" value="Genomic_DNA"/>
</dbReference>
<dbReference type="GO" id="GO:0006749">
    <property type="term" value="P:glutathione metabolic process"/>
    <property type="evidence" value="ECO:0007669"/>
    <property type="project" value="TreeGrafter"/>
</dbReference>
<dbReference type="RefSeq" id="WP_018025871.1">
    <property type="nucleotide sequence ID" value="NZ_JRNI01000013.1"/>
</dbReference>
<dbReference type="InterPro" id="IPR016156">
    <property type="entry name" value="FAD/NAD-linked_Rdtase_dimer_sf"/>
</dbReference>
<dbReference type="InterPro" id="IPR036188">
    <property type="entry name" value="FAD/NAD-bd_sf"/>
</dbReference>
<evidence type="ECO:0000256" key="11">
    <source>
        <dbReference type="PIRSR" id="PIRSR000350-4"/>
    </source>
</evidence>
<evidence type="ECO:0000256" key="9">
    <source>
        <dbReference type="PIRSR" id="PIRSR000350-2"/>
    </source>
</evidence>
<name>A0A095ZA26_9BURK</name>
<dbReference type="GO" id="GO:0004362">
    <property type="term" value="F:glutathione-disulfide reductase (NADPH) activity"/>
    <property type="evidence" value="ECO:0007669"/>
    <property type="project" value="TreeGrafter"/>
</dbReference>
<evidence type="ECO:0000256" key="4">
    <source>
        <dbReference type="ARBA" id="ARBA00022827"/>
    </source>
</evidence>
<dbReference type="InterPro" id="IPR046952">
    <property type="entry name" value="GSHR/TRXR-like"/>
</dbReference>
<accession>A0A095ZA26</accession>
<dbReference type="OrthoDB" id="178496at2"/>
<evidence type="ECO:0000259" key="13">
    <source>
        <dbReference type="Pfam" id="PF02852"/>
    </source>
</evidence>
<dbReference type="PIRSF" id="PIRSF000350">
    <property type="entry name" value="Mercury_reductase_MerA"/>
    <property type="match status" value="1"/>
</dbReference>
<evidence type="ECO:0000256" key="12">
    <source>
        <dbReference type="RuleBase" id="RU003691"/>
    </source>
</evidence>
<evidence type="ECO:0000256" key="8">
    <source>
        <dbReference type="ARBA" id="ARBA00023284"/>
    </source>
</evidence>
<dbReference type="PANTHER" id="PTHR42737">
    <property type="entry name" value="GLUTATHIONE REDUCTASE"/>
    <property type="match status" value="1"/>
</dbReference>
<dbReference type="Pfam" id="PF02852">
    <property type="entry name" value="Pyr_redox_dim"/>
    <property type="match status" value="1"/>
</dbReference>
<keyword evidence="10" id="KW-0547">Nucleotide-binding</keyword>
<sequence>MEYQYDLFVIGAGSGGVRAARFAAQAGAKVAIAESKDLGGTCVNVGCIPKKLYSYAAQFNEAFSEAAGYGWSVGETSLDWEVLKRQRAQEITRLNGIYDNLIKNSGAELIRGWAKLLDEHTVEVEGQQYSAKYILVVPGGWPMVPDIPGKEHVITSNEVFDLPVFPKRFLIVGGGYIACEFASIFNALGSQVTQLYRGEQVLRGFDGDIRQHISEEMRKAGVDLRVQSDVASIEKKADHYLVHLKNNDTLEVDAVMYATGRVPRTADLGLERVGVALGQRGEIQVDANYRSNIPSIFALGDVTDRVQLTPVATGEAMVLVHYLFGKGERKLSYDNIPTAVFTHPNIGTVGLTEEEAREQFDEVVIYRTDFRPLKHTLSGSSARTMMKLVVDKASDRVVGLHMVGDDAGEITQGFAVAIKAGATKAVFDSTIGIHPTAAEEFVTMRQPVTE</sequence>
<organism evidence="15 16">
    <name type="scientific">Oligella urethralis DNF00040</name>
    <dbReference type="NCBI Taxonomy" id="1401065"/>
    <lineage>
        <taxon>Bacteria</taxon>
        <taxon>Pseudomonadati</taxon>
        <taxon>Pseudomonadota</taxon>
        <taxon>Betaproteobacteria</taxon>
        <taxon>Burkholderiales</taxon>
        <taxon>Alcaligenaceae</taxon>
        <taxon>Oligella</taxon>
    </lineage>
</organism>
<dbReference type="Gene3D" id="3.50.50.60">
    <property type="entry name" value="FAD/NAD(P)-binding domain"/>
    <property type="match status" value="2"/>
</dbReference>
<keyword evidence="7" id="KW-1015">Disulfide bond</keyword>
<dbReference type="PROSITE" id="PS00076">
    <property type="entry name" value="PYRIDINE_REDOX_1"/>
    <property type="match status" value="1"/>
</dbReference>
<evidence type="ECO:0000256" key="1">
    <source>
        <dbReference type="ARBA" id="ARBA00007532"/>
    </source>
</evidence>
<proteinExistence type="inferred from homology"/>
<feature type="disulfide bond" description="Redox-active" evidence="11">
    <location>
        <begin position="42"/>
        <end position="47"/>
    </location>
</feature>
<feature type="active site" description="Proton acceptor" evidence="9">
    <location>
        <position position="434"/>
    </location>
</feature>
<comment type="subunit">
    <text evidence="2">Homodimer.</text>
</comment>
<evidence type="ECO:0000313" key="15">
    <source>
        <dbReference type="EMBL" id="KGF31508.1"/>
    </source>
</evidence>
<dbReference type="PRINTS" id="PR00368">
    <property type="entry name" value="FADPNR"/>
</dbReference>
<evidence type="ECO:0000256" key="10">
    <source>
        <dbReference type="PIRSR" id="PIRSR000350-3"/>
    </source>
</evidence>
<dbReference type="PRINTS" id="PR00411">
    <property type="entry name" value="PNDRDTASEI"/>
</dbReference>
<dbReference type="FunFam" id="3.50.50.60:FF:000051">
    <property type="entry name" value="Glutathione reductase"/>
    <property type="match status" value="1"/>
</dbReference>
<dbReference type="NCBIfam" id="NF004776">
    <property type="entry name" value="PRK06116.1"/>
    <property type="match status" value="1"/>
</dbReference>
<dbReference type="GO" id="GO:0005829">
    <property type="term" value="C:cytosol"/>
    <property type="evidence" value="ECO:0007669"/>
    <property type="project" value="TreeGrafter"/>
</dbReference>
<protein>
    <submittedName>
        <fullName evidence="15">Glutathione reductase</fullName>
    </submittedName>
</protein>
<keyword evidence="16" id="KW-1185">Reference proteome</keyword>
<dbReference type="PANTHER" id="PTHR42737:SF2">
    <property type="entry name" value="GLUTATHIONE REDUCTASE"/>
    <property type="match status" value="1"/>
</dbReference>
<evidence type="ECO:0000256" key="7">
    <source>
        <dbReference type="ARBA" id="ARBA00023157"/>
    </source>
</evidence>
<comment type="caution">
    <text evidence="15">The sequence shown here is derived from an EMBL/GenBank/DDBJ whole genome shotgun (WGS) entry which is preliminary data.</text>
</comment>
<comment type="similarity">
    <text evidence="1 12">Belongs to the class-I pyridine nucleotide-disulfide oxidoreductase family.</text>
</comment>
<feature type="binding site" evidence="10">
    <location>
        <position position="301"/>
    </location>
    <ligand>
        <name>FAD</name>
        <dbReference type="ChEBI" id="CHEBI:57692"/>
    </ligand>
</feature>
<reference evidence="15 16" key="1">
    <citation type="submission" date="2014-07" db="EMBL/GenBank/DDBJ databases">
        <authorList>
            <person name="McCorrison J."/>
            <person name="Sanka R."/>
            <person name="Torralba M."/>
            <person name="Gillis M."/>
            <person name="Haft D.H."/>
            <person name="Methe B."/>
            <person name="Sutton G."/>
            <person name="Nelson K.E."/>
        </authorList>
    </citation>
    <scope>NUCLEOTIDE SEQUENCE [LARGE SCALE GENOMIC DNA]</scope>
    <source>
        <strain evidence="15 16">DNF00040</strain>
    </source>
</reference>
<keyword evidence="5" id="KW-0521">NADP</keyword>